<evidence type="ECO:0000256" key="1">
    <source>
        <dbReference type="ARBA" id="ARBA00022801"/>
    </source>
</evidence>
<dbReference type="CDD" id="cd11338">
    <property type="entry name" value="AmyAc_CMD"/>
    <property type="match status" value="1"/>
</dbReference>
<protein>
    <submittedName>
        <fullName evidence="4">Glycoside hydrolase family 13 protein</fullName>
    </submittedName>
</protein>
<dbReference type="InterPro" id="IPR017853">
    <property type="entry name" value="GH"/>
</dbReference>
<sequence length="680" mass="75487">MTPTPFSRTLACKPEGNACPLRHDLSPRLQGKAVPEPRFAVTFCRIRKTALPFSPPFARQRHARSFCPTLQGVSMHLTAALPAQHDHTPGYTAQLGAPLGGHVRIRLRTTLPVEGVRLKVVQVGEIETLPAQEVTGLAGEGRWFEAELPLHEARVRYAWQLDLPGDHLNLTRLGLHHSRRGFRSWFQYLAGYSAPEWAWKSVFYQIFPDRFRNGDPENDVQTGEYIYEGRPVERVDWNHPVDAWGDIHGHYGGDLAGITQALPYLNSLGVTGLWLTPIFTSPSNHRYDITDYRAVDPHLGGEAAWDELVTGAEAAGIKIVLDGVFNHMGNENALFQAALAAEDAPERAMFTWRDTPGKPPYHSFFDVPTLPKIDYGNERAVEEFFSGEQSVVRHWLRRGAAGWRLDVAHMLGKGGTEADNLPLHRTLKAAARQEKADAYVFGERFYDPELALDGQGEDGAMNYHGFGLPVMQWLAGATYFGEPSKLDGAELAEILWDAYHALPPQAALNMFNLLESHDIGRAHWRLAGNRTKYRAALTLLMAYAGVPCLYYGSEIGLSQSRSGNMPWCREPMPWDEGQWDTELLEHVRALVRVRRETPVLHTGALRFLHAEADAIALLREVTGLDGSTERVVALASRRAGPHPVTLTLPGGEWQDALSGEKVSGGEVTLDATGGRLLLKV</sequence>
<dbReference type="AlphaFoldDB" id="A0A345IH91"/>
<evidence type="ECO:0000259" key="3">
    <source>
        <dbReference type="SMART" id="SM00642"/>
    </source>
</evidence>
<dbReference type="SUPFAM" id="SSF51445">
    <property type="entry name" value="(Trans)glycosidases"/>
    <property type="match status" value="1"/>
</dbReference>
<dbReference type="PANTHER" id="PTHR10357:SF210">
    <property type="entry name" value="MALTODEXTRIN GLUCOSIDASE"/>
    <property type="match status" value="1"/>
</dbReference>
<dbReference type="InterPro" id="IPR004185">
    <property type="entry name" value="Glyco_hydro_13_lg-like_dom"/>
</dbReference>
<dbReference type="Proteomes" id="UP000253744">
    <property type="component" value="Chromosome"/>
</dbReference>
<dbReference type="STRING" id="1288484.GCA_000348665_03145"/>
<dbReference type="GO" id="GO:0005975">
    <property type="term" value="P:carbohydrate metabolic process"/>
    <property type="evidence" value="ECO:0007669"/>
    <property type="project" value="InterPro"/>
</dbReference>
<evidence type="ECO:0000313" key="4">
    <source>
        <dbReference type="EMBL" id="AXG99063.1"/>
    </source>
</evidence>
<reference evidence="4 5" key="1">
    <citation type="submission" date="2018-07" db="EMBL/GenBank/DDBJ databases">
        <title>Complete Genome and Methylome Analysis of Deinococcus wulumuqiensis NEB 479.</title>
        <authorList>
            <person name="Fomenkov A."/>
            <person name="Luyten Y."/>
            <person name="Vincze T."/>
            <person name="Anton B.P."/>
            <person name="Clark T."/>
            <person name="Roberts R.J."/>
            <person name="Morgan R.D."/>
        </authorList>
    </citation>
    <scope>NUCLEOTIDE SEQUENCE [LARGE SCALE GENOMIC DNA]</scope>
    <source>
        <strain evidence="4 5">NEB 479</strain>
    </source>
</reference>
<dbReference type="PANTHER" id="PTHR10357">
    <property type="entry name" value="ALPHA-AMYLASE FAMILY MEMBER"/>
    <property type="match status" value="1"/>
</dbReference>
<proteinExistence type="predicted"/>
<dbReference type="KEGG" id="dwu:DVJ83_07705"/>
<dbReference type="InterPro" id="IPR006047">
    <property type="entry name" value="GH13_cat_dom"/>
</dbReference>
<evidence type="ECO:0000313" key="5">
    <source>
        <dbReference type="Proteomes" id="UP000253744"/>
    </source>
</evidence>
<keyword evidence="1 4" id="KW-0378">Hydrolase</keyword>
<dbReference type="Gene3D" id="3.20.20.80">
    <property type="entry name" value="Glycosidases"/>
    <property type="match status" value="1"/>
</dbReference>
<feature type="domain" description="Glycosyl hydrolase family 13 catalytic" evidence="3">
    <location>
        <begin position="205"/>
        <end position="594"/>
    </location>
</feature>
<dbReference type="Pfam" id="PF00128">
    <property type="entry name" value="Alpha-amylase"/>
    <property type="match status" value="1"/>
</dbReference>
<dbReference type="EMBL" id="CP031158">
    <property type="protein sequence ID" value="AXG99063.1"/>
    <property type="molecule type" value="Genomic_DNA"/>
</dbReference>
<dbReference type="CDD" id="cd02857">
    <property type="entry name" value="E_set_CDase_PDE_N"/>
    <property type="match status" value="1"/>
</dbReference>
<organism evidence="4 5">
    <name type="scientific">Deinococcus wulumuqiensis</name>
    <dbReference type="NCBI Taxonomy" id="980427"/>
    <lineage>
        <taxon>Bacteria</taxon>
        <taxon>Thermotogati</taxon>
        <taxon>Deinococcota</taxon>
        <taxon>Deinococci</taxon>
        <taxon>Deinococcales</taxon>
        <taxon>Deinococcaceae</taxon>
        <taxon>Deinococcus</taxon>
    </lineage>
</organism>
<evidence type="ECO:0000256" key="2">
    <source>
        <dbReference type="ARBA" id="ARBA00023295"/>
    </source>
</evidence>
<dbReference type="SMART" id="SM00642">
    <property type="entry name" value="Aamy"/>
    <property type="match status" value="1"/>
</dbReference>
<accession>A0A345IH91</accession>
<keyword evidence="2" id="KW-0326">Glycosidase</keyword>
<dbReference type="GO" id="GO:0004553">
    <property type="term" value="F:hydrolase activity, hydrolyzing O-glycosyl compounds"/>
    <property type="evidence" value="ECO:0007669"/>
    <property type="project" value="InterPro"/>
</dbReference>
<gene>
    <name evidence="4" type="ORF">DVJ83_07705</name>
</gene>
<name>A0A345IH91_9DEIO</name>